<dbReference type="Gene3D" id="1.10.357.10">
    <property type="entry name" value="Tetracycline Repressor, domain 2"/>
    <property type="match status" value="1"/>
</dbReference>
<dbReference type="Pfam" id="PF00440">
    <property type="entry name" value="TetR_N"/>
    <property type="match status" value="1"/>
</dbReference>
<evidence type="ECO:0000313" key="5">
    <source>
        <dbReference type="Proteomes" id="UP000002318"/>
    </source>
</evidence>
<dbReference type="SUPFAM" id="SSF48498">
    <property type="entry name" value="Tetracyclin repressor-like, C-terminal domain"/>
    <property type="match status" value="1"/>
</dbReference>
<dbReference type="InterPro" id="IPR050624">
    <property type="entry name" value="HTH-type_Tx_Regulator"/>
</dbReference>
<feature type="domain" description="HTH tetR-type" evidence="3">
    <location>
        <begin position="6"/>
        <end position="66"/>
    </location>
</feature>
<dbReference type="RefSeq" id="WP_013254102.1">
    <property type="nucleotide sequence ID" value="NC_014364.1"/>
</dbReference>
<evidence type="ECO:0000313" key="4">
    <source>
        <dbReference type="EMBL" id="ADK80638.1"/>
    </source>
</evidence>
<dbReference type="InterPro" id="IPR009057">
    <property type="entry name" value="Homeodomain-like_sf"/>
</dbReference>
<dbReference type="InterPro" id="IPR036271">
    <property type="entry name" value="Tet_transcr_reg_TetR-rel_C_sf"/>
</dbReference>
<keyword evidence="1 2" id="KW-0238">DNA-binding</keyword>
<dbReference type="InterPro" id="IPR001647">
    <property type="entry name" value="HTH_TetR"/>
</dbReference>
<dbReference type="Proteomes" id="UP000002318">
    <property type="component" value="Chromosome"/>
</dbReference>
<dbReference type="PRINTS" id="PR00455">
    <property type="entry name" value="HTHTETR"/>
</dbReference>
<dbReference type="OrthoDB" id="9810023at2"/>
<dbReference type="EMBL" id="CP002116">
    <property type="protein sequence ID" value="ADK80638.1"/>
    <property type="molecule type" value="Genomic_DNA"/>
</dbReference>
<dbReference type="SUPFAM" id="SSF46689">
    <property type="entry name" value="Homeodomain-like"/>
    <property type="match status" value="1"/>
</dbReference>
<dbReference type="AlphaFoldDB" id="E1R5M3"/>
<proteinExistence type="predicted"/>
<dbReference type="PANTHER" id="PTHR43479:SF11">
    <property type="entry name" value="ACREF_ENVCD OPERON REPRESSOR-RELATED"/>
    <property type="match status" value="1"/>
</dbReference>
<dbReference type="Gene3D" id="1.10.10.60">
    <property type="entry name" value="Homeodomain-like"/>
    <property type="match status" value="1"/>
</dbReference>
<accession>E1R5M3</accession>
<evidence type="ECO:0000256" key="2">
    <source>
        <dbReference type="PROSITE-ProRule" id="PRU00335"/>
    </source>
</evidence>
<gene>
    <name evidence="4" type="ordered locus">Spirs_1511</name>
</gene>
<organism evidence="4 5">
    <name type="scientific">Sediminispirochaeta smaragdinae (strain DSM 11293 / JCM 15392 / SEBR 4228)</name>
    <name type="common">Spirochaeta smaragdinae</name>
    <dbReference type="NCBI Taxonomy" id="573413"/>
    <lineage>
        <taxon>Bacteria</taxon>
        <taxon>Pseudomonadati</taxon>
        <taxon>Spirochaetota</taxon>
        <taxon>Spirochaetia</taxon>
        <taxon>Spirochaetales</taxon>
        <taxon>Spirochaetaceae</taxon>
        <taxon>Sediminispirochaeta</taxon>
    </lineage>
</organism>
<reference evidence="4 5" key="1">
    <citation type="journal article" date="2010" name="Stand. Genomic Sci.">
        <title>Complete genome sequence of Spirochaeta smaragdinae type strain (SEBR 4228).</title>
        <authorList>
            <person name="Mavromatis K."/>
            <person name="Yasawong M."/>
            <person name="Chertkov O."/>
            <person name="Lapidus A."/>
            <person name="Lucas S."/>
            <person name="Nolan M."/>
            <person name="Del Rio T.G."/>
            <person name="Tice H."/>
            <person name="Cheng J.F."/>
            <person name="Pitluck S."/>
            <person name="Liolios K."/>
            <person name="Ivanova N."/>
            <person name="Tapia R."/>
            <person name="Han C."/>
            <person name="Bruce D."/>
            <person name="Goodwin L."/>
            <person name="Pati A."/>
            <person name="Chen A."/>
            <person name="Palaniappan K."/>
            <person name="Land M."/>
            <person name="Hauser L."/>
            <person name="Chang Y.J."/>
            <person name="Jeffries C.D."/>
            <person name="Detter J.C."/>
            <person name="Rohde M."/>
            <person name="Brambilla E."/>
            <person name="Spring S."/>
            <person name="Goker M."/>
            <person name="Sikorski J."/>
            <person name="Woyke T."/>
            <person name="Bristow J."/>
            <person name="Eisen J.A."/>
            <person name="Markowitz V."/>
            <person name="Hugenholtz P."/>
            <person name="Klenk H.P."/>
            <person name="Kyrpides N.C."/>
        </authorList>
    </citation>
    <scope>NUCLEOTIDE SEQUENCE [LARGE SCALE GENOMIC DNA]</scope>
    <source>
        <strain evidence="5">DSM 11293 / JCM 15392 / SEBR 4228</strain>
    </source>
</reference>
<name>E1R5M3_SEDSS</name>
<protein>
    <submittedName>
        <fullName evidence="4">Transcriptional regulator, TetR family</fullName>
    </submittedName>
</protein>
<dbReference type="PROSITE" id="PS50977">
    <property type="entry name" value="HTH_TETR_2"/>
    <property type="match status" value="1"/>
</dbReference>
<evidence type="ECO:0000259" key="3">
    <source>
        <dbReference type="PROSITE" id="PS50977"/>
    </source>
</evidence>
<dbReference type="eggNOG" id="COG1309">
    <property type="taxonomic scope" value="Bacteria"/>
</dbReference>
<dbReference type="GO" id="GO:0003677">
    <property type="term" value="F:DNA binding"/>
    <property type="evidence" value="ECO:0007669"/>
    <property type="project" value="UniProtKB-UniRule"/>
</dbReference>
<dbReference type="KEGG" id="ssm:Spirs_1511"/>
<dbReference type="HOGENOM" id="CLU_1395536_0_0_12"/>
<sequence>MKKSFSKRQRQIIEVTMNLIHEQGLVAATTRNIAAKLQIKEPSLYRHFANKKAIFEGMCDVVEEYYHDFSDQIETIQGSPLDIIGSAFILRSKVFSEYPHLGFLITNSELVFQAYEDLRKRVGELRKNDYTGIIKTIEEGQSQGIIRKDLETENIAAMIGGSFIVASRRNTIDYSPSPLKRYKSVWQDLRMTLAA</sequence>
<evidence type="ECO:0000256" key="1">
    <source>
        <dbReference type="ARBA" id="ARBA00023125"/>
    </source>
</evidence>
<feature type="DNA-binding region" description="H-T-H motif" evidence="2">
    <location>
        <begin position="29"/>
        <end position="48"/>
    </location>
</feature>
<keyword evidence="5" id="KW-1185">Reference proteome</keyword>
<dbReference type="PANTHER" id="PTHR43479">
    <property type="entry name" value="ACREF/ENVCD OPERON REPRESSOR-RELATED"/>
    <property type="match status" value="1"/>
</dbReference>